<dbReference type="InterPro" id="IPR001929">
    <property type="entry name" value="Germin"/>
</dbReference>
<feature type="binding site" evidence="9">
    <location>
        <position position="173"/>
    </location>
    <ligand>
        <name>Mn(2+)</name>
        <dbReference type="ChEBI" id="CHEBI:29035"/>
    </ligand>
</feature>
<feature type="binding site" evidence="8">
    <location>
        <position position="173"/>
    </location>
    <ligand>
        <name>oxalate</name>
        <dbReference type="ChEBI" id="CHEBI:30623"/>
    </ligand>
</feature>
<dbReference type="GO" id="GO:0048046">
    <property type="term" value="C:apoplast"/>
    <property type="evidence" value="ECO:0007669"/>
    <property type="project" value="UniProtKB-SubCell"/>
</dbReference>
<protein>
    <recommendedName>
        <fullName evidence="11">Germin-like protein</fullName>
    </recommendedName>
</protein>
<evidence type="ECO:0000256" key="3">
    <source>
        <dbReference type="ARBA" id="ARBA00022523"/>
    </source>
</evidence>
<dbReference type="PRINTS" id="PR00325">
    <property type="entry name" value="GERMIN"/>
</dbReference>
<evidence type="ECO:0000256" key="1">
    <source>
        <dbReference type="ARBA" id="ARBA00004271"/>
    </source>
</evidence>
<comment type="similarity">
    <text evidence="2 11">Belongs to the germin family.</text>
</comment>
<evidence type="ECO:0000313" key="13">
    <source>
        <dbReference type="EMBL" id="KAK9267814.1"/>
    </source>
</evidence>
<gene>
    <name evidence="13" type="ORF">L1049_010250</name>
</gene>
<feature type="binding site" evidence="9">
    <location>
        <position position="214"/>
    </location>
    <ligand>
        <name>Mn(2+)</name>
        <dbReference type="ChEBI" id="CHEBI:29035"/>
    </ligand>
</feature>
<evidence type="ECO:0000313" key="14">
    <source>
        <dbReference type="Proteomes" id="UP001415857"/>
    </source>
</evidence>
<dbReference type="FunFam" id="2.60.120.10:FF:000005">
    <property type="entry name" value="Germin-like protein subfamily 1 member 8"/>
    <property type="match status" value="1"/>
</dbReference>
<feature type="disulfide bond" evidence="10">
    <location>
        <begin position="92"/>
        <end position="107"/>
    </location>
</feature>
<dbReference type="Pfam" id="PF00190">
    <property type="entry name" value="Cupin_1"/>
    <property type="match status" value="1"/>
</dbReference>
<dbReference type="PROSITE" id="PS00725">
    <property type="entry name" value="GERMIN"/>
    <property type="match status" value="1"/>
</dbReference>
<evidence type="ECO:0000256" key="11">
    <source>
        <dbReference type="RuleBase" id="RU366015"/>
    </source>
</evidence>
<evidence type="ECO:0000256" key="2">
    <source>
        <dbReference type="ARBA" id="ARBA00007456"/>
    </source>
</evidence>
<keyword evidence="6 10" id="KW-1015">Disulfide bond</keyword>
<dbReference type="Gene3D" id="2.60.120.10">
    <property type="entry name" value="Jelly Rolls"/>
    <property type="match status" value="1"/>
</dbReference>
<evidence type="ECO:0000256" key="4">
    <source>
        <dbReference type="ARBA" id="ARBA00022525"/>
    </source>
</evidence>
<keyword evidence="5 8" id="KW-0479">Metal-binding</keyword>
<dbReference type="PANTHER" id="PTHR31238">
    <property type="entry name" value="GERMIN-LIKE PROTEIN SUBFAMILY 3 MEMBER 3"/>
    <property type="match status" value="1"/>
</dbReference>
<reference evidence="13 14" key="1">
    <citation type="journal article" date="2024" name="Plant J.">
        <title>Genome sequences and population genomics reveal climatic adaptation and genomic divergence between two closely related sweetgum species.</title>
        <authorList>
            <person name="Xu W.Q."/>
            <person name="Ren C.Q."/>
            <person name="Zhang X.Y."/>
            <person name="Comes H.P."/>
            <person name="Liu X.H."/>
            <person name="Li Y.G."/>
            <person name="Kettle C.J."/>
            <person name="Jalonen R."/>
            <person name="Gaisberger H."/>
            <person name="Ma Y.Z."/>
            <person name="Qiu Y.X."/>
        </authorList>
    </citation>
    <scope>NUCLEOTIDE SEQUENCE [LARGE SCALE GENOMIC DNA]</scope>
    <source>
        <strain evidence="13">Hangzhou</strain>
    </source>
</reference>
<dbReference type="AlphaFoldDB" id="A0AAP0NB35"/>
<keyword evidence="4 11" id="KW-0964">Secreted</keyword>
<evidence type="ECO:0000256" key="8">
    <source>
        <dbReference type="PIRSR" id="PIRSR601929-1"/>
    </source>
</evidence>
<accession>A0AAP0NB35</accession>
<dbReference type="InterPro" id="IPR019780">
    <property type="entry name" value="Germin_Mn-BS"/>
</dbReference>
<evidence type="ECO:0000259" key="12">
    <source>
        <dbReference type="SMART" id="SM00835"/>
    </source>
</evidence>
<feature type="binding site" evidence="9">
    <location>
        <position position="166"/>
    </location>
    <ligand>
        <name>Mn(2+)</name>
        <dbReference type="ChEBI" id="CHEBI:29035"/>
    </ligand>
</feature>
<feature type="binding site" evidence="9">
    <location>
        <position position="168"/>
    </location>
    <ligand>
        <name>Mn(2+)</name>
        <dbReference type="ChEBI" id="CHEBI:29035"/>
    </ligand>
</feature>
<evidence type="ECO:0000256" key="7">
    <source>
        <dbReference type="ARBA" id="ARBA00023211"/>
    </source>
</evidence>
<dbReference type="InterPro" id="IPR011051">
    <property type="entry name" value="RmlC_Cupin_sf"/>
</dbReference>
<evidence type="ECO:0000256" key="10">
    <source>
        <dbReference type="PIRSR" id="PIRSR601929-3"/>
    </source>
</evidence>
<evidence type="ECO:0000256" key="9">
    <source>
        <dbReference type="PIRSR" id="PIRSR601929-2"/>
    </source>
</evidence>
<dbReference type="SUPFAM" id="SSF51182">
    <property type="entry name" value="RmlC-like cupins"/>
    <property type="match status" value="1"/>
</dbReference>
<dbReference type="CDD" id="cd02241">
    <property type="entry name" value="cupin_OxOx"/>
    <property type="match status" value="1"/>
</dbReference>
<proteinExistence type="inferred from homology"/>
<dbReference type="InterPro" id="IPR014710">
    <property type="entry name" value="RmlC-like_jellyroll"/>
</dbReference>
<keyword evidence="3 11" id="KW-0052">Apoplast</keyword>
<comment type="caution">
    <text evidence="13">The sequence shown here is derived from an EMBL/GenBank/DDBJ whole genome shotgun (WGS) entry which is preliminary data.</text>
</comment>
<evidence type="ECO:0000256" key="5">
    <source>
        <dbReference type="ARBA" id="ARBA00022723"/>
    </source>
</evidence>
<comment type="subcellular location">
    <subcellularLocation>
        <location evidence="1 11">Secreted</location>
        <location evidence="1 11">Extracellular space</location>
        <location evidence="1 11">Apoplast</location>
    </subcellularLocation>
</comment>
<dbReference type="GO" id="GO:0030145">
    <property type="term" value="F:manganese ion binding"/>
    <property type="evidence" value="ECO:0007669"/>
    <property type="project" value="UniProtKB-UniRule"/>
</dbReference>
<keyword evidence="14" id="KW-1185">Reference proteome</keyword>
<name>A0AAP0NB35_LIQFO</name>
<keyword evidence="7 8" id="KW-0464">Manganese</keyword>
<sequence length="274" mass="29470">MHAEMQKSLQNFFKDQEFDVRKMNQETQANGSGGVDLVKVEPLIAGGLSYANSRSSPPYLHKKYSSLDQAGLLAITYSIALASDPSALQDFCVADTSLNVKLNGLLCKDPELVQTNDFFFTGLNIPSNTSNQLGFEATPATIPGLNTLGISIIRFDYAPMGVSPPHTHPRGTEIMTVLEGSLEVGFVTSSPENRLFSKVLNKGDVFVFPVGLIHFQRNVGHGNAISIAALSSQNPGFIAIANSVFGSEPPISTDVLTKAFQVDKGTVGRIMSQF</sequence>
<evidence type="ECO:0000256" key="6">
    <source>
        <dbReference type="ARBA" id="ARBA00023157"/>
    </source>
</evidence>
<dbReference type="Proteomes" id="UP001415857">
    <property type="component" value="Unassembled WGS sequence"/>
</dbReference>
<dbReference type="SMART" id="SM00835">
    <property type="entry name" value="Cupin_1"/>
    <property type="match status" value="1"/>
</dbReference>
<feature type="binding site" evidence="8">
    <location>
        <position position="168"/>
    </location>
    <ligand>
        <name>oxalate</name>
        <dbReference type="ChEBI" id="CHEBI:30623"/>
    </ligand>
</feature>
<dbReference type="EMBL" id="JBBPBK010000016">
    <property type="protein sequence ID" value="KAK9267814.1"/>
    <property type="molecule type" value="Genomic_DNA"/>
</dbReference>
<dbReference type="InterPro" id="IPR006045">
    <property type="entry name" value="Cupin_1"/>
</dbReference>
<feature type="domain" description="Cupin type-1" evidence="12">
    <location>
        <begin position="121"/>
        <end position="268"/>
    </location>
</feature>
<organism evidence="13 14">
    <name type="scientific">Liquidambar formosana</name>
    <name type="common">Formosan gum</name>
    <dbReference type="NCBI Taxonomy" id="63359"/>
    <lineage>
        <taxon>Eukaryota</taxon>
        <taxon>Viridiplantae</taxon>
        <taxon>Streptophyta</taxon>
        <taxon>Embryophyta</taxon>
        <taxon>Tracheophyta</taxon>
        <taxon>Spermatophyta</taxon>
        <taxon>Magnoliopsida</taxon>
        <taxon>eudicotyledons</taxon>
        <taxon>Gunneridae</taxon>
        <taxon>Pentapetalae</taxon>
        <taxon>Saxifragales</taxon>
        <taxon>Altingiaceae</taxon>
        <taxon>Liquidambar</taxon>
    </lineage>
</organism>